<keyword evidence="1" id="KW-0472">Membrane</keyword>
<reference evidence="2 3" key="1">
    <citation type="submission" date="2018-08" db="EMBL/GenBank/DDBJ databases">
        <title>Sequencing the genomes of 1000 actinobacteria strains.</title>
        <authorList>
            <person name="Klenk H.-P."/>
        </authorList>
    </citation>
    <scope>NUCLEOTIDE SEQUENCE [LARGE SCALE GENOMIC DNA]</scope>
    <source>
        <strain evidence="2 3">DSM 43927</strain>
    </source>
</reference>
<keyword evidence="1" id="KW-1133">Transmembrane helix</keyword>
<dbReference type="Proteomes" id="UP000256661">
    <property type="component" value="Unassembled WGS sequence"/>
</dbReference>
<organism evidence="2 3">
    <name type="scientific">Thermomonospora umbrina</name>
    <dbReference type="NCBI Taxonomy" id="111806"/>
    <lineage>
        <taxon>Bacteria</taxon>
        <taxon>Bacillati</taxon>
        <taxon>Actinomycetota</taxon>
        <taxon>Actinomycetes</taxon>
        <taxon>Streptosporangiales</taxon>
        <taxon>Thermomonosporaceae</taxon>
        <taxon>Thermomonospora</taxon>
    </lineage>
</organism>
<comment type="caution">
    <text evidence="2">The sequence shown here is derived from an EMBL/GenBank/DDBJ whole genome shotgun (WGS) entry which is preliminary data.</text>
</comment>
<dbReference type="AlphaFoldDB" id="A0A3D9STN6"/>
<evidence type="ECO:0000313" key="2">
    <source>
        <dbReference type="EMBL" id="REE96345.1"/>
    </source>
</evidence>
<feature type="transmembrane region" description="Helical" evidence="1">
    <location>
        <begin position="7"/>
        <end position="28"/>
    </location>
</feature>
<sequence length="68" mass="7413">MQAERAFLGLMSFVCGLCAALNLLAGLGERWDSYVSALVLAALMLVFGLAWLALGLLEPFRRAGREIR</sequence>
<protein>
    <submittedName>
        <fullName evidence="2">Uncharacterized protein</fullName>
    </submittedName>
</protein>
<feature type="transmembrane region" description="Helical" evidence="1">
    <location>
        <begin position="34"/>
        <end position="57"/>
    </location>
</feature>
<gene>
    <name evidence="2" type="ORF">DFJ69_1775</name>
</gene>
<evidence type="ECO:0000313" key="3">
    <source>
        <dbReference type="Proteomes" id="UP000256661"/>
    </source>
</evidence>
<proteinExistence type="predicted"/>
<name>A0A3D9STN6_9ACTN</name>
<evidence type="ECO:0000256" key="1">
    <source>
        <dbReference type="SAM" id="Phobius"/>
    </source>
</evidence>
<keyword evidence="1" id="KW-0812">Transmembrane</keyword>
<accession>A0A3D9STN6</accession>
<dbReference type="RefSeq" id="WP_116022004.1">
    <property type="nucleotide sequence ID" value="NZ_QTTT01000001.1"/>
</dbReference>
<dbReference type="EMBL" id="QTTT01000001">
    <property type="protein sequence ID" value="REE96345.1"/>
    <property type="molecule type" value="Genomic_DNA"/>
</dbReference>
<keyword evidence="3" id="KW-1185">Reference proteome</keyword>